<dbReference type="InterPro" id="IPR008144">
    <property type="entry name" value="Guanylate_kin-like_dom"/>
</dbReference>
<organism evidence="8 9">
    <name type="scientific">Primorskyibacter flagellatus</name>
    <dbReference type="NCBI Taxonomy" id="1387277"/>
    <lineage>
        <taxon>Bacteria</taxon>
        <taxon>Pseudomonadati</taxon>
        <taxon>Pseudomonadota</taxon>
        <taxon>Alphaproteobacteria</taxon>
        <taxon>Rhodobacterales</taxon>
        <taxon>Roseobacteraceae</taxon>
        <taxon>Primorskyibacter</taxon>
    </lineage>
</organism>
<keyword evidence="3 6" id="KW-0808">Transferase</keyword>
<proteinExistence type="inferred from homology"/>
<dbReference type="PANTHER" id="PTHR23117">
    <property type="entry name" value="GUANYLATE KINASE-RELATED"/>
    <property type="match status" value="1"/>
</dbReference>
<evidence type="ECO:0000256" key="5">
    <source>
        <dbReference type="ARBA" id="ARBA00022840"/>
    </source>
</evidence>
<evidence type="ECO:0000256" key="3">
    <source>
        <dbReference type="ARBA" id="ARBA00022679"/>
    </source>
</evidence>
<comment type="pathway">
    <text evidence="2 6">Metabolic intermediate biosynthesis; 5-phospho-alpha-D-ribose 1-diphosphate biosynthesis; 5-phospho-alpha-D-ribose 1-diphosphate from D-ribose 5-phosphate (route II): step 3/3.</text>
</comment>
<keyword evidence="5 6" id="KW-0067">ATP-binding</keyword>
<evidence type="ECO:0000256" key="6">
    <source>
        <dbReference type="HAMAP-Rule" id="MF_00836"/>
    </source>
</evidence>
<dbReference type="PROSITE" id="PS50052">
    <property type="entry name" value="GUANYLATE_KINASE_2"/>
    <property type="match status" value="1"/>
</dbReference>
<comment type="similarity">
    <text evidence="6">Belongs to the ribose 1,5-bisphosphokinase family.</text>
</comment>
<dbReference type="HAMAP" id="MF_00836">
    <property type="entry name" value="PhnN"/>
    <property type="match status" value="1"/>
</dbReference>
<dbReference type="EC" id="2.7.4.23" evidence="6"/>
<dbReference type="SMART" id="SM00072">
    <property type="entry name" value="GuKc"/>
    <property type="match status" value="1"/>
</dbReference>
<dbReference type="RefSeq" id="WP_188476296.1">
    <property type="nucleotide sequence ID" value="NZ_BMFJ01000001.1"/>
</dbReference>
<sequence length="184" mass="19546">MTGRLIGVVGPSGVGKDTVMRAVAAAWPGLHLVRRVITRPENGTEDFEGVSAEEFATRAARGDFALHWQAHGLRYGIPASVHQVLAEGRSAMVNLSRAVLAEAEAIFPGFAVLSLSAPAEVLAQRLALRGRESADEIARRLDRAGYALPEGLATVVTIDNGGGLDRTVTQVLTAFHPAREEVTE</sequence>
<evidence type="ECO:0000313" key="8">
    <source>
        <dbReference type="EMBL" id="GGE21010.1"/>
    </source>
</evidence>
<keyword evidence="4 6" id="KW-0547">Nucleotide-binding</keyword>
<dbReference type="SUPFAM" id="SSF52540">
    <property type="entry name" value="P-loop containing nucleoside triphosphate hydrolases"/>
    <property type="match status" value="1"/>
</dbReference>
<dbReference type="GO" id="GO:0005524">
    <property type="term" value="F:ATP binding"/>
    <property type="evidence" value="ECO:0007669"/>
    <property type="project" value="UniProtKB-KW"/>
</dbReference>
<dbReference type="InterPro" id="IPR027417">
    <property type="entry name" value="P-loop_NTPase"/>
</dbReference>
<feature type="binding site" evidence="6">
    <location>
        <begin position="10"/>
        <end position="17"/>
    </location>
    <ligand>
        <name>ATP</name>
        <dbReference type="ChEBI" id="CHEBI:30616"/>
    </ligand>
</feature>
<comment type="catalytic activity">
    <reaction evidence="1 6">
        <text>alpha-D-ribose 1,5-bisphosphate + ATP = 5-phospho-alpha-D-ribose 1-diphosphate + ADP</text>
        <dbReference type="Rhea" id="RHEA:20109"/>
        <dbReference type="ChEBI" id="CHEBI:30616"/>
        <dbReference type="ChEBI" id="CHEBI:58017"/>
        <dbReference type="ChEBI" id="CHEBI:68688"/>
        <dbReference type="ChEBI" id="CHEBI:456216"/>
        <dbReference type="EC" id="2.7.4.23"/>
    </reaction>
</comment>
<dbReference type="NCBIfam" id="TIGR02322">
    <property type="entry name" value="phosphon_PhnN"/>
    <property type="match status" value="1"/>
</dbReference>
<comment type="function">
    <text evidence="6">Catalyzes the phosphorylation of ribose 1,5-bisphosphate to 5-phospho-D-ribosyl alpha-1-diphosphate (PRPP).</text>
</comment>
<reference evidence="9" key="1">
    <citation type="journal article" date="2019" name="Int. J. Syst. Evol. Microbiol.">
        <title>The Global Catalogue of Microorganisms (GCM) 10K type strain sequencing project: providing services to taxonomists for standard genome sequencing and annotation.</title>
        <authorList>
            <consortium name="The Broad Institute Genomics Platform"/>
            <consortium name="The Broad Institute Genome Sequencing Center for Infectious Disease"/>
            <person name="Wu L."/>
            <person name="Ma J."/>
        </authorList>
    </citation>
    <scope>NUCLEOTIDE SEQUENCE [LARGE SCALE GENOMIC DNA]</scope>
    <source>
        <strain evidence="9">CGMCC 1.12664</strain>
    </source>
</reference>
<protein>
    <recommendedName>
        <fullName evidence="6">Ribose 1,5-bisphosphate phosphokinase PhnN</fullName>
        <ecNumber evidence="6">2.7.4.23</ecNumber>
    </recommendedName>
    <alternativeName>
        <fullName evidence="6">Ribose 1,5-bisphosphokinase</fullName>
    </alternativeName>
</protein>
<accession>A0A917A0B2</accession>
<evidence type="ECO:0000313" key="9">
    <source>
        <dbReference type="Proteomes" id="UP000612855"/>
    </source>
</evidence>
<evidence type="ECO:0000256" key="2">
    <source>
        <dbReference type="ARBA" id="ARBA00005069"/>
    </source>
</evidence>
<evidence type="ECO:0000256" key="1">
    <source>
        <dbReference type="ARBA" id="ARBA00000373"/>
    </source>
</evidence>
<dbReference type="PANTHER" id="PTHR23117:SF8">
    <property type="entry name" value="RIBOSE 1,5-BISPHOSPHATE PHOSPHOKINASE PHNN"/>
    <property type="match status" value="1"/>
</dbReference>
<comment type="caution">
    <text evidence="8">The sequence shown here is derived from an EMBL/GenBank/DDBJ whole genome shotgun (WGS) entry which is preliminary data.</text>
</comment>
<evidence type="ECO:0000259" key="7">
    <source>
        <dbReference type="PROSITE" id="PS50052"/>
    </source>
</evidence>
<dbReference type="InterPro" id="IPR008145">
    <property type="entry name" value="GK/Ca_channel_bsu"/>
</dbReference>
<dbReference type="GO" id="GO:0019634">
    <property type="term" value="P:organic phosphonate metabolic process"/>
    <property type="evidence" value="ECO:0007669"/>
    <property type="project" value="UniProtKB-UniRule"/>
</dbReference>
<dbReference type="GO" id="GO:0005829">
    <property type="term" value="C:cytosol"/>
    <property type="evidence" value="ECO:0007669"/>
    <property type="project" value="TreeGrafter"/>
</dbReference>
<evidence type="ECO:0000256" key="4">
    <source>
        <dbReference type="ARBA" id="ARBA00022741"/>
    </source>
</evidence>
<dbReference type="AlphaFoldDB" id="A0A917A0B2"/>
<keyword evidence="9" id="KW-1185">Reference proteome</keyword>
<feature type="domain" description="Guanylate kinase-like" evidence="7">
    <location>
        <begin position="3"/>
        <end position="176"/>
    </location>
</feature>
<dbReference type="InterPro" id="IPR012699">
    <property type="entry name" value="PhnN"/>
</dbReference>
<dbReference type="GO" id="GO:0033863">
    <property type="term" value="F:ribose 1,5-bisphosphate phosphokinase activity"/>
    <property type="evidence" value="ECO:0007669"/>
    <property type="project" value="UniProtKB-UniRule"/>
</dbReference>
<dbReference type="EMBL" id="BMFJ01000001">
    <property type="protein sequence ID" value="GGE21010.1"/>
    <property type="molecule type" value="Genomic_DNA"/>
</dbReference>
<dbReference type="Gene3D" id="3.40.50.300">
    <property type="entry name" value="P-loop containing nucleotide triphosphate hydrolases"/>
    <property type="match status" value="1"/>
</dbReference>
<gene>
    <name evidence="6 8" type="primary">phnN</name>
    <name evidence="8" type="ORF">GCM10011360_07110</name>
</gene>
<dbReference type="GO" id="GO:0006015">
    <property type="term" value="P:5-phosphoribose 1-diphosphate biosynthetic process"/>
    <property type="evidence" value="ECO:0007669"/>
    <property type="project" value="UniProtKB-UniRule"/>
</dbReference>
<name>A0A917A0B2_9RHOB</name>
<dbReference type="Proteomes" id="UP000612855">
    <property type="component" value="Unassembled WGS sequence"/>
</dbReference>